<dbReference type="Pfam" id="PF00171">
    <property type="entry name" value="Aldedh"/>
    <property type="match status" value="1"/>
</dbReference>
<protein>
    <recommendedName>
        <fullName evidence="1">Aldehyde dehydrogenase domain-containing protein</fullName>
    </recommendedName>
</protein>
<accession>A0A397U362</accession>
<comment type="caution">
    <text evidence="2">The sequence shown here is derived from an EMBL/GenBank/DDBJ whole genome shotgun (WGS) entry which is preliminary data.</text>
</comment>
<proteinExistence type="predicted"/>
<dbReference type="InterPro" id="IPR016162">
    <property type="entry name" value="Ald_DH_N"/>
</dbReference>
<sequence>MELKHELITLSNGKPIKDKKRFETINPSTGKVITNIAEASSKDVDLAVEAAIEAFIIFGDLLMKRT</sequence>
<organism evidence="2 3">
    <name type="scientific">Gigaspora rosea</name>
    <dbReference type="NCBI Taxonomy" id="44941"/>
    <lineage>
        <taxon>Eukaryota</taxon>
        <taxon>Fungi</taxon>
        <taxon>Fungi incertae sedis</taxon>
        <taxon>Mucoromycota</taxon>
        <taxon>Glomeromycotina</taxon>
        <taxon>Glomeromycetes</taxon>
        <taxon>Diversisporales</taxon>
        <taxon>Gigasporaceae</taxon>
        <taxon>Gigaspora</taxon>
    </lineage>
</organism>
<dbReference type="EMBL" id="QKWP01002126">
    <property type="protein sequence ID" value="RIB04690.1"/>
    <property type="molecule type" value="Genomic_DNA"/>
</dbReference>
<gene>
    <name evidence="2" type="ORF">C2G38_2221650</name>
</gene>
<dbReference type="SUPFAM" id="SSF53720">
    <property type="entry name" value="ALDH-like"/>
    <property type="match status" value="1"/>
</dbReference>
<dbReference type="Proteomes" id="UP000266673">
    <property type="component" value="Unassembled WGS sequence"/>
</dbReference>
<dbReference type="InterPro" id="IPR015590">
    <property type="entry name" value="Aldehyde_DH_dom"/>
</dbReference>
<evidence type="ECO:0000313" key="3">
    <source>
        <dbReference type="Proteomes" id="UP000266673"/>
    </source>
</evidence>
<dbReference type="Gene3D" id="3.40.605.10">
    <property type="entry name" value="Aldehyde Dehydrogenase, Chain A, domain 1"/>
    <property type="match status" value="1"/>
</dbReference>
<evidence type="ECO:0000313" key="2">
    <source>
        <dbReference type="EMBL" id="RIB04690.1"/>
    </source>
</evidence>
<keyword evidence="3" id="KW-1185">Reference proteome</keyword>
<name>A0A397U362_9GLOM</name>
<dbReference type="GO" id="GO:0016491">
    <property type="term" value="F:oxidoreductase activity"/>
    <property type="evidence" value="ECO:0007669"/>
    <property type="project" value="InterPro"/>
</dbReference>
<reference evidence="2 3" key="1">
    <citation type="submission" date="2018-06" db="EMBL/GenBank/DDBJ databases">
        <title>Comparative genomics reveals the genomic features of Rhizophagus irregularis, R. cerebriforme, R. diaphanum and Gigaspora rosea, and their symbiotic lifestyle signature.</title>
        <authorList>
            <person name="Morin E."/>
            <person name="San Clemente H."/>
            <person name="Chen E.C.H."/>
            <person name="De La Providencia I."/>
            <person name="Hainaut M."/>
            <person name="Kuo A."/>
            <person name="Kohler A."/>
            <person name="Murat C."/>
            <person name="Tang N."/>
            <person name="Roy S."/>
            <person name="Loubradou J."/>
            <person name="Henrissat B."/>
            <person name="Grigoriev I.V."/>
            <person name="Corradi N."/>
            <person name="Roux C."/>
            <person name="Martin F.M."/>
        </authorList>
    </citation>
    <scope>NUCLEOTIDE SEQUENCE [LARGE SCALE GENOMIC DNA]</scope>
    <source>
        <strain evidence="2 3">DAOM 194757</strain>
    </source>
</reference>
<evidence type="ECO:0000259" key="1">
    <source>
        <dbReference type="Pfam" id="PF00171"/>
    </source>
</evidence>
<dbReference type="AlphaFoldDB" id="A0A397U362"/>
<dbReference type="InterPro" id="IPR016161">
    <property type="entry name" value="Ald_DH/histidinol_DH"/>
</dbReference>
<feature type="domain" description="Aldehyde dehydrogenase" evidence="1">
    <location>
        <begin position="18"/>
        <end position="56"/>
    </location>
</feature>